<reference evidence="5" key="1">
    <citation type="submission" date="2023-07" db="EMBL/GenBank/DDBJ databases">
        <authorList>
            <person name="Xia Y."/>
        </authorList>
    </citation>
    <scope>NUCLEOTIDE SEQUENCE</scope>
    <source>
        <strain evidence="5">F</strain>
    </source>
</reference>
<dbReference type="Pfam" id="PF00782">
    <property type="entry name" value="DSPc"/>
    <property type="match status" value="1"/>
</dbReference>
<feature type="domain" description="Tyrosine specific protein phosphatases" evidence="4">
    <location>
        <begin position="76"/>
        <end position="134"/>
    </location>
</feature>
<dbReference type="InterPro" id="IPR016130">
    <property type="entry name" value="Tyr_Pase_AS"/>
</dbReference>
<dbReference type="GO" id="GO:0008330">
    <property type="term" value="F:protein tyrosine/threonine phosphatase activity"/>
    <property type="evidence" value="ECO:0007669"/>
    <property type="project" value="TreeGrafter"/>
</dbReference>
<keyword evidence="1" id="KW-0378">Hydrolase</keyword>
<dbReference type="PANTHER" id="PTHR10159:SF519">
    <property type="entry name" value="DUAL SPECIFICITY PROTEIN PHOSPHATASE MPK3"/>
    <property type="match status" value="1"/>
</dbReference>
<feature type="domain" description="Tyrosine-protein phosphatase" evidence="3">
    <location>
        <begin position="10"/>
        <end position="156"/>
    </location>
</feature>
<organism evidence="5">
    <name type="scientific">Marseillevirus sp</name>
    <dbReference type="NCBI Taxonomy" id="2809551"/>
    <lineage>
        <taxon>Viruses</taxon>
        <taxon>Varidnaviria</taxon>
        <taxon>Bamfordvirae</taxon>
        <taxon>Nucleocytoviricota</taxon>
        <taxon>Megaviricetes</taxon>
        <taxon>Pimascovirales</taxon>
        <taxon>Pimascovirales incertae sedis</taxon>
        <taxon>Marseilleviridae</taxon>
        <taxon>Marseillevirus</taxon>
    </lineage>
</organism>
<dbReference type="InterPro" id="IPR020422">
    <property type="entry name" value="TYR_PHOSPHATASE_DUAL_dom"/>
</dbReference>
<dbReference type="InterPro" id="IPR029021">
    <property type="entry name" value="Prot-tyrosine_phosphatase-like"/>
</dbReference>
<evidence type="ECO:0000256" key="1">
    <source>
        <dbReference type="ARBA" id="ARBA00022801"/>
    </source>
</evidence>
<evidence type="ECO:0000259" key="3">
    <source>
        <dbReference type="PROSITE" id="PS50054"/>
    </source>
</evidence>
<accession>A0AA96J0U4</accession>
<dbReference type="PROSITE" id="PS00383">
    <property type="entry name" value="TYR_PHOSPHATASE_1"/>
    <property type="match status" value="1"/>
</dbReference>
<sequence length="160" mass="17985">MNLNYPTTAPYNHIMERLYLGNLPSFLSLASSPIEEQKKWAVVTVLSKPELRDFDRKVAFPRFIIEAMDSNTTNIKPVLRSAANFIQEALSAGLNVLVHCAAGISRSSTVVIAFLMLKRGMTYDSALAFVKSKRKCVDPNPGFRSQLEELNREIYPTGRF</sequence>
<keyword evidence="2" id="KW-0904">Protein phosphatase</keyword>
<dbReference type="PANTHER" id="PTHR10159">
    <property type="entry name" value="DUAL SPECIFICITY PROTEIN PHOSPHATASE"/>
    <property type="match status" value="1"/>
</dbReference>
<dbReference type="InterPro" id="IPR000340">
    <property type="entry name" value="Dual-sp_phosphatase_cat-dom"/>
</dbReference>
<protein>
    <submittedName>
        <fullName evidence="5">Dual specific typhosphatase</fullName>
    </submittedName>
</protein>
<name>A0AA96J0U4_9VIRU</name>
<dbReference type="PROSITE" id="PS50056">
    <property type="entry name" value="TYR_PHOSPHATASE_2"/>
    <property type="match status" value="1"/>
</dbReference>
<dbReference type="EMBL" id="OR343188">
    <property type="protein sequence ID" value="WNL49982.1"/>
    <property type="molecule type" value="Genomic_DNA"/>
</dbReference>
<dbReference type="InterPro" id="IPR000387">
    <property type="entry name" value="Tyr_Pase_dom"/>
</dbReference>
<dbReference type="Gene3D" id="3.90.190.10">
    <property type="entry name" value="Protein tyrosine phosphatase superfamily"/>
    <property type="match status" value="1"/>
</dbReference>
<dbReference type="SUPFAM" id="SSF52799">
    <property type="entry name" value="(Phosphotyrosine protein) phosphatases II"/>
    <property type="match status" value="1"/>
</dbReference>
<dbReference type="GO" id="GO:0017017">
    <property type="term" value="F:MAP kinase tyrosine/serine/threonine phosphatase activity"/>
    <property type="evidence" value="ECO:0007669"/>
    <property type="project" value="TreeGrafter"/>
</dbReference>
<dbReference type="CDD" id="cd14498">
    <property type="entry name" value="DSP"/>
    <property type="match status" value="1"/>
</dbReference>
<evidence type="ECO:0000256" key="2">
    <source>
        <dbReference type="ARBA" id="ARBA00022912"/>
    </source>
</evidence>
<gene>
    <name evidence="5" type="ORF">MarFTMF_466</name>
</gene>
<dbReference type="GO" id="GO:0033550">
    <property type="term" value="F:MAP kinase tyrosine phosphatase activity"/>
    <property type="evidence" value="ECO:0007669"/>
    <property type="project" value="TreeGrafter"/>
</dbReference>
<dbReference type="SMART" id="SM00195">
    <property type="entry name" value="DSPc"/>
    <property type="match status" value="1"/>
</dbReference>
<dbReference type="PROSITE" id="PS50054">
    <property type="entry name" value="TYR_PHOSPHATASE_DUAL"/>
    <property type="match status" value="1"/>
</dbReference>
<evidence type="ECO:0000259" key="4">
    <source>
        <dbReference type="PROSITE" id="PS50056"/>
    </source>
</evidence>
<evidence type="ECO:0000313" key="5">
    <source>
        <dbReference type="EMBL" id="WNL49982.1"/>
    </source>
</evidence>
<proteinExistence type="predicted"/>